<organism evidence="2 3">
    <name type="scientific">Carbonactinospora thermoautotrophica</name>
    <dbReference type="NCBI Taxonomy" id="1469144"/>
    <lineage>
        <taxon>Bacteria</taxon>
        <taxon>Bacillati</taxon>
        <taxon>Actinomycetota</taxon>
        <taxon>Actinomycetes</taxon>
        <taxon>Kitasatosporales</taxon>
        <taxon>Carbonactinosporaceae</taxon>
        <taxon>Carbonactinospora</taxon>
    </lineage>
</organism>
<dbReference type="PATRIC" id="fig|1469144.9.peg.1469"/>
<proteinExistence type="predicted"/>
<gene>
    <name evidence="2" type="ORF">TR74_18205</name>
</gene>
<dbReference type="EMBL" id="JYIK01001046">
    <property type="protein sequence ID" value="KWX07610.1"/>
    <property type="molecule type" value="Genomic_DNA"/>
</dbReference>
<dbReference type="Proteomes" id="UP000070598">
    <property type="component" value="Unassembled WGS sequence"/>
</dbReference>
<reference evidence="3" key="1">
    <citation type="submission" date="2015-02" db="EMBL/GenBank/DDBJ databases">
        <title>Physiological reanalysis, assessment of diazotrophy, and genome sequences of multiple isolates of Streptomyces thermoautotrophicus.</title>
        <authorList>
            <person name="MacKellar D.C."/>
            <person name="Lieber L."/>
            <person name="Norman J."/>
            <person name="Bolger A."/>
            <person name="Tobin C."/>
            <person name="Murray J.W."/>
            <person name="Friesen M."/>
            <person name="Prell J."/>
        </authorList>
    </citation>
    <scope>NUCLEOTIDE SEQUENCE [LARGE SCALE GENOMIC DNA]</scope>
    <source>
        <strain evidence="3">UBT1</strain>
    </source>
</reference>
<evidence type="ECO:0000256" key="1">
    <source>
        <dbReference type="SAM" id="MobiDB-lite"/>
    </source>
</evidence>
<accession>A0A132NC51</accession>
<evidence type="ECO:0000313" key="3">
    <source>
        <dbReference type="Proteomes" id="UP000070598"/>
    </source>
</evidence>
<name>A0A132NC51_9ACTN</name>
<sequence length="95" mass="10452">MRHVTETTPTMGVAMLNGSGTVPAQQQAPPRPPTLEEYLQQIRAGAHIQNPTLGDLLAYKQWTSLFAGLVANLLETHPQIRPSVEAHARSWGWRG</sequence>
<feature type="region of interest" description="Disordered" evidence="1">
    <location>
        <begin position="1"/>
        <end position="33"/>
    </location>
</feature>
<evidence type="ECO:0000313" key="2">
    <source>
        <dbReference type="EMBL" id="KWX07610.1"/>
    </source>
</evidence>
<dbReference type="AlphaFoldDB" id="A0A132NC51"/>
<comment type="caution">
    <text evidence="2">The sequence shown here is derived from an EMBL/GenBank/DDBJ whole genome shotgun (WGS) entry which is preliminary data.</text>
</comment>
<feature type="compositionally biased region" description="Polar residues" evidence="1">
    <location>
        <begin position="1"/>
        <end position="10"/>
    </location>
</feature>
<protein>
    <submittedName>
        <fullName evidence="2">Uncharacterized protein</fullName>
    </submittedName>
</protein>